<keyword evidence="3" id="KW-1185">Reference proteome</keyword>
<dbReference type="EMBL" id="CP093444">
    <property type="protein sequence ID" value="UVI38032.1"/>
    <property type="molecule type" value="Genomic_DNA"/>
</dbReference>
<proteinExistence type="predicted"/>
<evidence type="ECO:0000256" key="1">
    <source>
        <dbReference type="SAM" id="MobiDB-lite"/>
    </source>
</evidence>
<evidence type="ECO:0000313" key="3">
    <source>
        <dbReference type="Proteomes" id="UP001064879"/>
    </source>
</evidence>
<keyword evidence="2" id="KW-0614">Plasmid</keyword>
<feature type="region of interest" description="Disordered" evidence="1">
    <location>
        <begin position="1"/>
        <end position="46"/>
    </location>
</feature>
<feature type="compositionally biased region" description="Low complexity" evidence="1">
    <location>
        <begin position="19"/>
        <end position="28"/>
    </location>
</feature>
<organism evidence="2 3">
    <name type="scientific">Brevibacterium spongiae</name>
    <dbReference type="NCBI Taxonomy" id="2909672"/>
    <lineage>
        <taxon>Bacteria</taxon>
        <taxon>Bacillati</taxon>
        <taxon>Actinomycetota</taxon>
        <taxon>Actinomycetes</taxon>
        <taxon>Micrococcales</taxon>
        <taxon>Brevibacteriaceae</taxon>
        <taxon>Brevibacterium</taxon>
    </lineage>
</organism>
<name>A0ABY5SU44_9MICO</name>
<dbReference type="Proteomes" id="UP001064879">
    <property type="component" value="Plasmid unnamed"/>
</dbReference>
<gene>
    <name evidence="2" type="ORF">L1F31_18785</name>
</gene>
<geneLocation type="plasmid" evidence="2 3">
    <name>unnamed</name>
</geneLocation>
<reference evidence="2" key="1">
    <citation type="submission" date="2022-03" db="EMBL/GenBank/DDBJ databases">
        <title>Brevibacterium spongiae sp. nov., isolated from marine sponge.</title>
        <authorList>
            <person name="Li Z."/>
            <person name="Zhang M."/>
        </authorList>
    </citation>
    <scope>NUCLEOTIDE SEQUENCE</scope>
    <source>
        <strain evidence="2">WHS-Z9</strain>
        <plasmid evidence="2">unnamed</plasmid>
    </source>
</reference>
<dbReference type="RefSeq" id="WP_265420515.1">
    <property type="nucleotide sequence ID" value="NZ_CP093444.1"/>
</dbReference>
<sequence>MTDLPPRSRKARPAPAEPPVGAVADAPAQQTSSPRPSAKPTYDIPHDLEWTQTKTTRMTRDHEELLNELKFRHGLKIQEAIWYALEKTFNKQ</sequence>
<accession>A0ABY5SU44</accession>
<protein>
    <submittedName>
        <fullName evidence="2">Uncharacterized protein</fullName>
    </submittedName>
</protein>
<evidence type="ECO:0000313" key="2">
    <source>
        <dbReference type="EMBL" id="UVI38032.1"/>
    </source>
</evidence>